<accession>G5BD18</accession>
<evidence type="ECO:0000313" key="2">
    <source>
        <dbReference type="Proteomes" id="UP000006813"/>
    </source>
</evidence>
<dbReference type="STRING" id="10181.G5BD18"/>
<gene>
    <name evidence="1" type="ORF">GW7_12739</name>
</gene>
<organism evidence="1 2">
    <name type="scientific">Heterocephalus glaber</name>
    <name type="common">Naked mole rat</name>
    <dbReference type="NCBI Taxonomy" id="10181"/>
    <lineage>
        <taxon>Eukaryota</taxon>
        <taxon>Metazoa</taxon>
        <taxon>Chordata</taxon>
        <taxon>Craniata</taxon>
        <taxon>Vertebrata</taxon>
        <taxon>Euteleostomi</taxon>
        <taxon>Mammalia</taxon>
        <taxon>Eutheria</taxon>
        <taxon>Euarchontoglires</taxon>
        <taxon>Glires</taxon>
        <taxon>Rodentia</taxon>
        <taxon>Hystricomorpha</taxon>
        <taxon>Bathyergidae</taxon>
        <taxon>Heterocephalus</taxon>
    </lineage>
</organism>
<sequence>MDEYKTLLLSSLSPALPPEHLEGRLFHQFKRLGEITLLLWHTPELELGRMAYVNLRHPQDAHEAHQLLLRSIAVPGPRPCKRPAPATPPQPSYWTPQPPLLWAVELSWELALDYYGLYDERGHPCGYSAVCEENLMPENDQRAT</sequence>
<proteinExistence type="predicted"/>
<protein>
    <submittedName>
        <fullName evidence="1">Putative RNA-binding protein 15B</fullName>
    </submittedName>
</protein>
<dbReference type="EMBL" id="JH169639">
    <property type="protein sequence ID" value="EHB07179.1"/>
    <property type="molecule type" value="Genomic_DNA"/>
</dbReference>
<reference evidence="1 2" key="1">
    <citation type="journal article" date="2011" name="Nature">
        <title>Genome sequencing reveals insights into physiology and longevity of the naked mole rat.</title>
        <authorList>
            <person name="Kim E.B."/>
            <person name="Fang X."/>
            <person name="Fushan A.A."/>
            <person name="Huang Z."/>
            <person name="Lobanov A.V."/>
            <person name="Han L."/>
            <person name="Marino S.M."/>
            <person name="Sun X."/>
            <person name="Turanov A.A."/>
            <person name="Yang P."/>
            <person name="Yim S.H."/>
            <person name="Zhao X."/>
            <person name="Kasaikina M.V."/>
            <person name="Stoletzki N."/>
            <person name="Peng C."/>
            <person name="Polak P."/>
            <person name="Xiong Z."/>
            <person name="Kiezun A."/>
            <person name="Zhu Y."/>
            <person name="Chen Y."/>
            <person name="Kryukov G.V."/>
            <person name="Zhang Q."/>
            <person name="Peshkin L."/>
            <person name="Yang L."/>
            <person name="Bronson R.T."/>
            <person name="Buffenstein R."/>
            <person name="Wang B."/>
            <person name="Han C."/>
            <person name="Li Q."/>
            <person name="Chen L."/>
            <person name="Zhao W."/>
            <person name="Sunyaev S.R."/>
            <person name="Park T.J."/>
            <person name="Zhang G."/>
            <person name="Wang J."/>
            <person name="Gladyshev V.N."/>
        </authorList>
    </citation>
    <scope>NUCLEOTIDE SEQUENCE [LARGE SCALE GENOMIC DNA]</scope>
</reference>
<evidence type="ECO:0000313" key="1">
    <source>
        <dbReference type="EMBL" id="EHB07179.1"/>
    </source>
</evidence>
<dbReference type="InParanoid" id="G5BD18"/>
<dbReference type="Proteomes" id="UP000006813">
    <property type="component" value="Unassembled WGS sequence"/>
</dbReference>
<name>G5BD18_HETGA</name>
<dbReference type="AlphaFoldDB" id="G5BD18"/>